<evidence type="ECO:0000259" key="5">
    <source>
        <dbReference type="PROSITE" id="PS51716"/>
    </source>
</evidence>
<dbReference type="InterPro" id="IPR007743">
    <property type="entry name" value="Immunity-related_GTPase-like"/>
</dbReference>
<dbReference type="SUPFAM" id="SSF52540">
    <property type="entry name" value="P-loop containing nucleoside triphosphate hydrolases"/>
    <property type="match status" value="1"/>
</dbReference>
<evidence type="ECO:0000256" key="3">
    <source>
        <dbReference type="ARBA" id="ARBA00022801"/>
    </source>
</evidence>
<evidence type="ECO:0000256" key="2">
    <source>
        <dbReference type="ARBA" id="ARBA00022741"/>
    </source>
</evidence>
<name>A0A6P7X6K3_9AMPH</name>
<dbReference type="InterPro" id="IPR027417">
    <property type="entry name" value="P-loop_NTPase"/>
</dbReference>
<dbReference type="PROSITE" id="PS51716">
    <property type="entry name" value="G_IRG"/>
    <property type="match status" value="1"/>
</dbReference>
<dbReference type="InParanoid" id="A0A6P7X6K3"/>
<dbReference type="AlphaFoldDB" id="A0A6P7X6K3"/>
<dbReference type="GO" id="GO:0003924">
    <property type="term" value="F:GTPase activity"/>
    <property type="evidence" value="ECO:0007669"/>
    <property type="project" value="TreeGrafter"/>
</dbReference>
<organism evidence="6 7">
    <name type="scientific">Microcaecilia unicolor</name>
    <dbReference type="NCBI Taxonomy" id="1415580"/>
    <lineage>
        <taxon>Eukaryota</taxon>
        <taxon>Metazoa</taxon>
        <taxon>Chordata</taxon>
        <taxon>Craniata</taxon>
        <taxon>Vertebrata</taxon>
        <taxon>Euteleostomi</taxon>
        <taxon>Amphibia</taxon>
        <taxon>Gymnophiona</taxon>
        <taxon>Siphonopidae</taxon>
        <taxon>Microcaecilia</taxon>
    </lineage>
</organism>
<evidence type="ECO:0000256" key="1">
    <source>
        <dbReference type="ARBA" id="ARBA00005429"/>
    </source>
</evidence>
<dbReference type="GO" id="GO:0005525">
    <property type="term" value="F:GTP binding"/>
    <property type="evidence" value="ECO:0007669"/>
    <property type="project" value="UniProtKB-KW"/>
</dbReference>
<dbReference type="PANTHER" id="PTHR32341:SF17">
    <property type="entry name" value="IRG-TYPE G DOMAIN-CONTAINING PROTEIN"/>
    <property type="match status" value="1"/>
</dbReference>
<feature type="domain" description="IRG-type G" evidence="5">
    <location>
        <begin position="47"/>
        <end position="228"/>
    </location>
</feature>
<keyword evidence="2" id="KW-0547">Nucleotide-binding</keyword>
<dbReference type="InterPro" id="IPR030385">
    <property type="entry name" value="G_IRG_dom"/>
</dbReference>
<gene>
    <name evidence="7" type="primary">LOC115460591</name>
</gene>
<dbReference type="KEGG" id="muo:115460591"/>
<dbReference type="InterPro" id="IPR051515">
    <property type="entry name" value="IRG"/>
</dbReference>
<proteinExistence type="inferred from homology"/>
<reference evidence="7" key="1">
    <citation type="submission" date="2025-08" db="UniProtKB">
        <authorList>
            <consortium name="RefSeq"/>
        </authorList>
    </citation>
    <scope>IDENTIFICATION</scope>
</reference>
<dbReference type="RefSeq" id="XP_030046215.1">
    <property type="nucleotide sequence ID" value="XM_030190355.1"/>
</dbReference>
<keyword evidence="3" id="KW-0378">Hydrolase</keyword>
<keyword evidence="6" id="KW-1185">Reference proteome</keyword>
<keyword evidence="4" id="KW-0342">GTP-binding</keyword>
<dbReference type="GeneID" id="115460591"/>
<evidence type="ECO:0000313" key="7">
    <source>
        <dbReference type="RefSeq" id="XP_030046215.1"/>
    </source>
</evidence>
<dbReference type="PANTHER" id="PTHR32341">
    <property type="entry name" value="INTERFERON-INDUCIBLE GTPASE"/>
    <property type="match status" value="1"/>
</dbReference>
<evidence type="ECO:0000256" key="4">
    <source>
        <dbReference type="ARBA" id="ARBA00023134"/>
    </source>
</evidence>
<sequence length="402" mass="44607">MADTDPSEEYEIISQEEIDEFKAAVESGDLTEAASKIMETLESMESAKLNIAITGESGSGKSTFVNAIRGLDDEEEGSAQTGVNETTLEPTPYPHPKNLNIIIWDLPGIGTPNFQAHTYLEKVNFSRYDFFIIIASERFKSNHVKLARDIQDMGKKFYFVRSKVDADVDASKRRRKSSYDEGKILDIIRSNCTESLENEKVKAQVFLITSWDLEKYDFQLLQDTLEAELPMHKRHAFLLSLPNISSKVLEKKKEALKQHIWKLATVSCTVAVIPVPGLSVACDVAILVKALSNYCKAFGLDEESLAKLAKKVNKPIDILKAAIKSPVAHEISVDLVFKLLTKAAGGALMAVEYFLSTIPVFGSLAAGGISFGTTYYMLNSFVNDLEKDAQNVLRVALYETEL</sequence>
<dbReference type="FunFam" id="3.40.50.300:FF:000541">
    <property type="entry name" value="Immunity related GTPase M"/>
    <property type="match status" value="1"/>
</dbReference>
<protein>
    <submittedName>
        <fullName evidence="7">Interferon-inducible GTPase 5-like</fullName>
    </submittedName>
</protein>
<dbReference type="Proteomes" id="UP000515156">
    <property type="component" value="Chromosome 1"/>
</dbReference>
<dbReference type="Pfam" id="PF05049">
    <property type="entry name" value="IIGP"/>
    <property type="match status" value="1"/>
</dbReference>
<dbReference type="Gene3D" id="3.40.50.300">
    <property type="entry name" value="P-loop containing nucleotide triphosphate hydrolases"/>
    <property type="match status" value="1"/>
</dbReference>
<comment type="similarity">
    <text evidence="1">Belongs to the TRAFAC class dynamin-like GTPase superfamily. IRG family.</text>
</comment>
<evidence type="ECO:0000313" key="6">
    <source>
        <dbReference type="Proteomes" id="UP000515156"/>
    </source>
</evidence>
<dbReference type="GO" id="GO:0016020">
    <property type="term" value="C:membrane"/>
    <property type="evidence" value="ECO:0007669"/>
    <property type="project" value="InterPro"/>
</dbReference>
<dbReference type="OrthoDB" id="422720at2759"/>
<accession>A0A6P7X6K3</accession>